<accession>A0A6J7DJM5</accession>
<keyword evidence="1" id="KW-0001">2Fe-2S</keyword>
<dbReference type="EMBL" id="CAEZXX010000028">
    <property type="protein sequence ID" value="CAB4701011.1"/>
    <property type="molecule type" value="Genomic_DNA"/>
</dbReference>
<evidence type="ECO:0000256" key="2">
    <source>
        <dbReference type="ARBA" id="ARBA00022723"/>
    </source>
</evidence>
<dbReference type="InterPro" id="IPR044043">
    <property type="entry name" value="VanA_C_cat"/>
</dbReference>
<dbReference type="PANTHER" id="PTHR21266:SF60">
    <property type="entry name" value="3-KETOSTEROID-9-ALPHA-MONOOXYGENASE, OXYGENASE COMPONENT"/>
    <property type="match status" value="1"/>
</dbReference>
<evidence type="ECO:0000313" key="7">
    <source>
        <dbReference type="EMBL" id="CAB4701011.1"/>
    </source>
</evidence>
<dbReference type="Gene3D" id="2.102.10.10">
    <property type="entry name" value="Rieske [2Fe-2S] iron-sulphur domain"/>
    <property type="match status" value="1"/>
</dbReference>
<dbReference type="Gene3D" id="3.90.380.10">
    <property type="entry name" value="Naphthalene 1,2-dioxygenase Alpha Subunit, Chain A, domain 1"/>
    <property type="match status" value="1"/>
</dbReference>
<dbReference type="CDD" id="cd03469">
    <property type="entry name" value="Rieske_RO_Alpha_N"/>
    <property type="match status" value="1"/>
</dbReference>
<reference evidence="9" key="1">
    <citation type="submission" date="2020-05" db="EMBL/GenBank/DDBJ databases">
        <authorList>
            <person name="Chiriac C."/>
            <person name="Salcher M."/>
            <person name="Ghai R."/>
            <person name="Kavagutti S V."/>
        </authorList>
    </citation>
    <scope>NUCLEOTIDE SEQUENCE</scope>
</reference>
<dbReference type="PANTHER" id="PTHR21266">
    <property type="entry name" value="IRON-SULFUR DOMAIN CONTAINING PROTEIN"/>
    <property type="match status" value="1"/>
</dbReference>
<evidence type="ECO:0000259" key="6">
    <source>
        <dbReference type="PROSITE" id="PS51296"/>
    </source>
</evidence>
<sequence>MSQNAAARMLDDQIVNEWFPVANCSDAQPGSMYPFLLLDGRYVLVHGADGVVGVFEDICPHRGARLSLGTFDGDRVQCPYHGWQFATSGECAFRPAHPTMPIPDGCSLSSVRVQRAYDLYWVCVGPAPRNLPVYGAFEDKPGLTVALGPKPMNACGPRIVENFLDVAHFPYVHANYLGQPPHTEVRDYEVAVTETGLEATNVVAWQPRPGPTSVEGGDVGYVYGMSHPYSATLTKVPTEANGGELGGFSLLLVASPETETTCRVWLLTTINDPDGDLQSFLDFNTIIFSQDVDIVESQLPKRLPIDPRREVHQRADRMSLAYRRWLADRGIRYGTTLND</sequence>
<evidence type="ECO:0000256" key="4">
    <source>
        <dbReference type="ARBA" id="ARBA00023004"/>
    </source>
</evidence>
<dbReference type="InterPro" id="IPR017941">
    <property type="entry name" value="Rieske_2Fe-2S"/>
</dbReference>
<dbReference type="SUPFAM" id="SSF55961">
    <property type="entry name" value="Bet v1-like"/>
    <property type="match status" value="1"/>
</dbReference>
<dbReference type="InterPro" id="IPR050584">
    <property type="entry name" value="Cholesterol_7-desaturase"/>
</dbReference>
<evidence type="ECO:0000256" key="1">
    <source>
        <dbReference type="ARBA" id="ARBA00022714"/>
    </source>
</evidence>
<dbReference type="EMBL" id="CAFBQP010000025">
    <property type="protein sequence ID" value="CAB5059172.1"/>
    <property type="molecule type" value="Genomic_DNA"/>
</dbReference>
<gene>
    <name evidence="7" type="ORF">UFOPK2602_00588</name>
    <name evidence="8" type="ORF">UFOPK2806_01471</name>
    <name evidence="9" type="ORF">UFOPK3417_00648</name>
    <name evidence="10" type="ORF">UFOPK4306_00846</name>
</gene>
<dbReference type="Pfam" id="PF19112">
    <property type="entry name" value="VanA_C"/>
    <property type="match status" value="1"/>
</dbReference>
<keyword evidence="3" id="KW-0560">Oxidoreductase</keyword>
<feature type="domain" description="Rieske" evidence="6">
    <location>
        <begin position="19"/>
        <end position="122"/>
    </location>
</feature>
<keyword evidence="2" id="KW-0479">Metal-binding</keyword>
<proteinExistence type="predicted"/>
<keyword evidence="4" id="KW-0408">Iron</keyword>
<dbReference type="GO" id="GO:0016491">
    <property type="term" value="F:oxidoreductase activity"/>
    <property type="evidence" value="ECO:0007669"/>
    <property type="project" value="UniProtKB-KW"/>
</dbReference>
<organism evidence="9">
    <name type="scientific">freshwater metagenome</name>
    <dbReference type="NCBI Taxonomy" id="449393"/>
    <lineage>
        <taxon>unclassified sequences</taxon>
        <taxon>metagenomes</taxon>
        <taxon>ecological metagenomes</taxon>
    </lineage>
</organism>
<protein>
    <submittedName>
        <fullName evidence="9">Unannotated protein</fullName>
    </submittedName>
</protein>
<evidence type="ECO:0000313" key="10">
    <source>
        <dbReference type="EMBL" id="CAB5059172.1"/>
    </source>
</evidence>
<evidence type="ECO:0000313" key="8">
    <source>
        <dbReference type="EMBL" id="CAB4758291.1"/>
    </source>
</evidence>
<dbReference type="GO" id="GO:0051537">
    <property type="term" value="F:2 iron, 2 sulfur cluster binding"/>
    <property type="evidence" value="ECO:0007669"/>
    <property type="project" value="UniProtKB-KW"/>
</dbReference>
<name>A0A6J7DJM5_9ZZZZ</name>
<dbReference type="InterPro" id="IPR036922">
    <property type="entry name" value="Rieske_2Fe-2S_sf"/>
</dbReference>
<dbReference type="EMBL" id="CAEZYY010000019">
    <property type="protein sequence ID" value="CAB4758291.1"/>
    <property type="molecule type" value="Genomic_DNA"/>
</dbReference>
<dbReference type="PROSITE" id="PS51296">
    <property type="entry name" value="RIESKE"/>
    <property type="match status" value="1"/>
</dbReference>
<dbReference type="Pfam" id="PF00355">
    <property type="entry name" value="Rieske"/>
    <property type="match status" value="1"/>
</dbReference>
<dbReference type="SUPFAM" id="SSF50022">
    <property type="entry name" value="ISP domain"/>
    <property type="match status" value="1"/>
</dbReference>
<evidence type="ECO:0000256" key="3">
    <source>
        <dbReference type="ARBA" id="ARBA00023002"/>
    </source>
</evidence>
<evidence type="ECO:0000313" key="9">
    <source>
        <dbReference type="EMBL" id="CAB4869095.1"/>
    </source>
</evidence>
<dbReference type="GO" id="GO:0046872">
    <property type="term" value="F:metal ion binding"/>
    <property type="evidence" value="ECO:0007669"/>
    <property type="project" value="UniProtKB-KW"/>
</dbReference>
<evidence type="ECO:0000256" key="5">
    <source>
        <dbReference type="ARBA" id="ARBA00023014"/>
    </source>
</evidence>
<keyword evidence="5" id="KW-0411">Iron-sulfur</keyword>
<dbReference type="EMBL" id="CAFBLR010000045">
    <property type="protein sequence ID" value="CAB4869095.1"/>
    <property type="molecule type" value="Genomic_DNA"/>
</dbReference>
<dbReference type="AlphaFoldDB" id="A0A6J7DJM5"/>